<protein>
    <submittedName>
        <fullName evidence="2">Putative ABC transporter membrane protein</fullName>
    </submittedName>
</protein>
<evidence type="ECO:0000313" key="3">
    <source>
        <dbReference type="Proteomes" id="UP000008221"/>
    </source>
</evidence>
<organism evidence="2 3">
    <name type="scientific">Acidothermus cellulolyticus (strain ATCC 43068 / DSM 8971 / 11B)</name>
    <dbReference type="NCBI Taxonomy" id="351607"/>
    <lineage>
        <taxon>Bacteria</taxon>
        <taxon>Bacillati</taxon>
        <taxon>Actinomycetota</taxon>
        <taxon>Actinomycetes</taxon>
        <taxon>Acidothermales</taxon>
        <taxon>Acidothermaceae</taxon>
        <taxon>Acidothermus</taxon>
    </lineage>
</organism>
<name>A0LTE1_ACIC1</name>
<dbReference type="RefSeq" id="WP_011719764.1">
    <property type="nucleotide sequence ID" value="NC_008578.1"/>
</dbReference>
<gene>
    <name evidence="2" type="ordered locus">Acel_0928</name>
</gene>
<evidence type="ECO:0000256" key="1">
    <source>
        <dbReference type="SAM" id="Phobius"/>
    </source>
</evidence>
<evidence type="ECO:0000313" key="2">
    <source>
        <dbReference type="EMBL" id="ABK52701.1"/>
    </source>
</evidence>
<feature type="transmembrane region" description="Helical" evidence="1">
    <location>
        <begin position="260"/>
        <end position="284"/>
    </location>
</feature>
<keyword evidence="1" id="KW-0812">Transmembrane</keyword>
<feature type="transmembrane region" description="Helical" evidence="1">
    <location>
        <begin position="219"/>
        <end position="240"/>
    </location>
</feature>
<keyword evidence="1" id="KW-0472">Membrane</keyword>
<dbReference type="Proteomes" id="UP000008221">
    <property type="component" value="Chromosome"/>
</dbReference>
<feature type="transmembrane region" description="Helical" evidence="1">
    <location>
        <begin position="43"/>
        <end position="64"/>
    </location>
</feature>
<reference evidence="2 3" key="1">
    <citation type="journal article" date="2009" name="Genome Res.">
        <title>Complete genome of the cellulolytic thermophile Acidothermus cellulolyticus 11B provides insights into its ecophysiological and evolutionary adaptations.</title>
        <authorList>
            <person name="Barabote R.D."/>
            <person name="Xie G."/>
            <person name="Leu D.H."/>
            <person name="Normand P."/>
            <person name="Necsulea A."/>
            <person name="Daubin V."/>
            <person name="Medigue C."/>
            <person name="Adney W.S."/>
            <person name="Xu X.C."/>
            <person name="Lapidus A."/>
            <person name="Parales R.E."/>
            <person name="Detter C."/>
            <person name="Pujic P."/>
            <person name="Bruce D."/>
            <person name="Lavire C."/>
            <person name="Challacombe J.F."/>
            <person name="Brettin T.S."/>
            <person name="Berry A.M."/>
        </authorList>
    </citation>
    <scope>NUCLEOTIDE SEQUENCE [LARGE SCALE GENOMIC DNA]</scope>
    <source>
        <strain evidence="3">ATCC 43068 / DSM 8971 / 11B</strain>
    </source>
</reference>
<dbReference type="Pfam" id="PF12730">
    <property type="entry name" value="ABC2_membrane_4"/>
    <property type="match status" value="1"/>
</dbReference>
<proteinExistence type="predicted"/>
<dbReference type="STRING" id="351607.Acel_0928"/>
<dbReference type="InParanoid" id="A0LTE1"/>
<sequence>MSAADPLLADAAASVPRRLPAGTGSFVFFRNELATVFRRRRTITLLVVLAAVPFLIAVAVKLSSQQIAPGEGPTFLDRITQNGLFVGLTALVVCTPLFLPLAVAVVAGDTVAGEANLGTLRYLAIAPVGRLRLIVTKFLTATVFCAAVTVVITGVGAVVGTLFFPVGRVTLLSGATISPAAAAGREFLVAGYVTISLIGLAALGLFVSTLTDIPVGAMAAVAVAAIASQILDSIPQVSWLHPWLFSHYWLGFGDLLRDPIVWTSLLHNAVLQAGYVAVFGSLAYGRFATKDLLS</sequence>
<dbReference type="AlphaFoldDB" id="A0LTE1"/>
<dbReference type="PANTHER" id="PTHR37305:SF1">
    <property type="entry name" value="MEMBRANE PROTEIN"/>
    <property type="match status" value="1"/>
</dbReference>
<accession>A0LTE1</accession>
<dbReference type="eggNOG" id="COG1277">
    <property type="taxonomic scope" value="Bacteria"/>
</dbReference>
<keyword evidence="3" id="KW-1185">Reference proteome</keyword>
<dbReference type="EMBL" id="CP000481">
    <property type="protein sequence ID" value="ABK52701.1"/>
    <property type="molecule type" value="Genomic_DNA"/>
</dbReference>
<feature type="transmembrane region" description="Helical" evidence="1">
    <location>
        <begin position="187"/>
        <end position="207"/>
    </location>
</feature>
<dbReference type="HOGENOM" id="CLU_069607_0_0_11"/>
<dbReference type="PANTHER" id="PTHR37305">
    <property type="entry name" value="INTEGRAL MEMBRANE PROTEIN-RELATED"/>
    <property type="match status" value="1"/>
</dbReference>
<feature type="transmembrane region" description="Helical" evidence="1">
    <location>
        <begin position="84"/>
        <end position="107"/>
    </location>
</feature>
<dbReference type="KEGG" id="ace:Acel_0928"/>
<dbReference type="OrthoDB" id="3217553at2"/>
<feature type="transmembrane region" description="Helical" evidence="1">
    <location>
        <begin position="138"/>
        <end position="167"/>
    </location>
</feature>
<keyword evidence="1" id="KW-1133">Transmembrane helix</keyword>